<feature type="region of interest" description="Disordered" evidence="1">
    <location>
        <begin position="49"/>
        <end position="70"/>
    </location>
</feature>
<sequence>MDQDVGLTPEEVAQMHYLECLDHINERTYDIVAHVNGLLYREHQVKRHVHSMQEMHHKQTGGKPHDKQADMRAFQEFEYARALKYQERGEQ</sequence>
<evidence type="ECO:0000313" key="2">
    <source>
        <dbReference type="EMBL" id="GIQ80676.1"/>
    </source>
</evidence>
<evidence type="ECO:0000313" key="3">
    <source>
        <dbReference type="Proteomes" id="UP000265618"/>
    </source>
</evidence>
<comment type="caution">
    <text evidence="2">The sequence shown here is derived from an EMBL/GenBank/DDBJ whole genome shotgun (WGS) entry which is preliminary data.</text>
</comment>
<evidence type="ECO:0000256" key="1">
    <source>
        <dbReference type="SAM" id="MobiDB-lite"/>
    </source>
</evidence>
<dbReference type="Proteomes" id="UP000265618">
    <property type="component" value="Unassembled WGS sequence"/>
</dbReference>
<organism evidence="2 3">
    <name type="scientific">Kipferlia bialata</name>
    <dbReference type="NCBI Taxonomy" id="797122"/>
    <lineage>
        <taxon>Eukaryota</taxon>
        <taxon>Metamonada</taxon>
        <taxon>Carpediemonas-like organisms</taxon>
        <taxon>Kipferlia</taxon>
    </lineage>
</organism>
<feature type="compositionally biased region" description="Basic and acidic residues" evidence="1">
    <location>
        <begin position="51"/>
        <end position="70"/>
    </location>
</feature>
<name>A0A9K3CQE5_9EUKA</name>
<reference evidence="2 3" key="1">
    <citation type="journal article" date="2018" name="PLoS ONE">
        <title>The draft genome of Kipferlia bialata reveals reductive genome evolution in fornicate parasites.</title>
        <authorList>
            <person name="Tanifuji G."/>
            <person name="Takabayashi S."/>
            <person name="Kume K."/>
            <person name="Takagi M."/>
            <person name="Nakayama T."/>
            <person name="Kamikawa R."/>
            <person name="Inagaki Y."/>
            <person name="Hashimoto T."/>
        </authorList>
    </citation>
    <scope>NUCLEOTIDE SEQUENCE [LARGE SCALE GENOMIC DNA]</scope>
    <source>
        <strain evidence="2">NY0173</strain>
    </source>
</reference>
<accession>A0A9K3CQE5</accession>
<keyword evidence="3" id="KW-1185">Reference proteome</keyword>
<protein>
    <submittedName>
        <fullName evidence="2">Uncharacterized protein</fullName>
    </submittedName>
</protein>
<dbReference type="AlphaFoldDB" id="A0A9K3CQE5"/>
<gene>
    <name evidence="2" type="ORF">KIPB_001510</name>
</gene>
<dbReference type="EMBL" id="BDIP01000218">
    <property type="protein sequence ID" value="GIQ80676.1"/>
    <property type="molecule type" value="Genomic_DNA"/>
</dbReference>
<proteinExistence type="predicted"/>